<reference evidence="2" key="1">
    <citation type="submission" date="2023-07" db="EMBL/GenBank/DDBJ databases">
        <authorList>
            <person name="Haufschild T."/>
            <person name="Kallscheuer N."/>
            <person name="Hammer J."/>
            <person name="Kohn T."/>
            <person name="Kabuu M."/>
            <person name="Jogler M."/>
            <person name="Wohfarth N."/>
            <person name="Heuer A."/>
            <person name="Rohde M."/>
            <person name="van Teeseling M.C.F."/>
            <person name="Jogler C."/>
        </authorList>
    </citation>
    <scope>NUCLEOTIDE SEQUENCE</scope>
    <source>
        <strain evidence="1">Strain 138</strain>
        <strain evidence="2">Strain 318</strain>
    </source>
</reference>
<dbReference type="EMBL" id="CP130613">
    <property type="protein sequence ID" value="WKW16054.1"/>
    <property type="molecule type" value="Genomic_DNA"/>
</dbReference>
<dbReference type="Proteomes" id="UP001229955">
    <property type="component" value="Chromosome"/>
</dbReference>
<dbReference type="KEGG" id="pspc:Strain318_002462"/>
<gene>
    <name evidence="1" type="ORF">Strain138_002462</name>
    <name evidence="2" type="ORF">Strain318_002462</name>
</gene>
<sequence length="178" mass="19562">MTWRRRIVALVVTVGFGWLLAKSSAADVRWHGADAAVVRLSWVARPERIEQCRDLTPEELATRPAHMRQARECSGASATYRLSLAVDGASHEDRVLRGGGLRNDRAIFVLDEFPVSPGQRRVVIRFARVEPAEAPMDSSNVRRGAVPRDLTLDTTVTLSASAVALVALVDGRLQLRTP</sequence>
<proteinExistence type="predicted"/>
<dbReference type="RefSeq" id="WP_367886009.1">
    <property type="nucleotide sequence ID" value="NZ_CP130612.1"/>
</dbReference>
<dbReference type="AlphaFoldDB" id="A0AA49K226"/>
<dbReference type="EMBL" id="CP130612">
    <property type="protein sequence ID" value="WKW13147.1"/>
    <property type="molecule type" value="Genomic_DNA"/>
</dbReference>
<accession>A0AA49K226</accession>
<name>A0AA49K226_9BACT</name>
<evidence type="ECO:0000313" key="3">
    <source>
        <dbReference type="Proteomes" id="UP001229955"/>
    </source>
</evidence>
<protein>
    <submittedName>
        <fullName evidence="2">Uncharacterized protein</fullName>
    </submittedName>
</protein>
<keyword evidence="3" id="KW-1185">Reference proteome</keyword>
<evidence type="ECO:0000313" key="1">
    <source>
        <dbReference type="EMBL" id="WKW13147.1"/>
    </source>
</evidence>
<evidence type="ECO:0000313" key="2">
    <source>
        <dbReference type="EMBL" id="WKW16054.1"/>
    </source>
</evidence>
<accession>A0AA49JW47</accession>
<organism evidence="2 3">
    <name type="scientific">Pseudogemmatithrix spongiicola</name>
    <dbReference type="NCBI Taxonomy" id="3062599"/>
    <lineage>
        <taxon>Bacteria</taxon>
        <taxon>Pseudomonadati</taxon>
        <taxon>Gemmatimonadota</taxon>
        <taxon>Gemmatimonadia</taxon>
        <taxon>Gemmatimonadales</taxon>
        <taxon>Gemmatimonadaceae</taxon>
        <taxon>Pseudogemmatithrix</taxon>
    </lineage>
</organism>